<evidence type="ECO:0000259" key="1">
    <source>
        <dbReference type="PROSITE" id="PS50263"/>
    </source>
</evidence>
<gene>
    <name evidence="2" type="ORF">ABS766_07345</name>
</gene>
<feature type="domain" description="CN hydrolase" evidence="1">
    <location>
        <begin position="4"/>
        <end position="235"/>
    </location>
</feature>
<protein>
    <submittedName>
        <fullName evidence="2">Amidohydrolase</fullName>
    </submittedName>
</protein>
<name>A0ABW8YV91_9FLAO</name>
<dbReference type="PROSITE" id="PS50263">
    <property type="entry name" value="CN_HYDROLASE"/>
    <property type="match status" value="1"/>
</dbReference>
<reference evidence="2 3" key="1">
    <citation type="submission" date="2024-06" db="EMBL/GenBank/DDBJ databases">
        <authorList>
            <person name="Kaempfer P."/>
            <person name="Viver T."/>
        </authorList>
    </citation>
    <scope>NUCLEOTIDE SEQUENCE [LARGE SCALE GENOMIC DNA]</scope>
    <source>
        <strain evidence="2 3">ST-119</strain>
    </source>
</reference>
<comment type="caution">
    <text evidence="2">The sequence shown here is derived from an EMBL/GenBank/DDBJ whole genome shotgun (WGS) entry which is preliminary data.</text>
</comment>
<dbReference type="NCBIfam" id="NF007757">
    <property type="entry name" value="PRK10438.1"/>
    <property type="match status" value="1"/>
</dbReference>
<dbReference type="EMBL" id="JBELPZ010000005">
    <property type="protein sequence ID" value="MFL9844229.1"/>
    <property type="molecule type" value="Genomic_DNA"/>
</dbReference>
<dbReference type="PANTHER" id="PTHR47799:SF1">
    <property type="entry name" value="OMEGA-AMIDASE YAFV"/>
    <property type="match status" value="1"/>
</dbReference>
<evidence type="ECO:0000313" key="3">
    <source>
        <dbReference type="Proteomes" id="UP001629156"/>
    </source>
</evidence>
<dbReference type="SUPFAM" id="SSF56317">
    <property type="entry name" value="Carbon-nitrogen hydrolase"/>
    <property type="match status" value="1"/>
</dbReference>
<keyword evidence="3" id="KW-1185">Reference proteome</keyword>
<organism evidence="2 3">
    <name type="scientific">Flavobacterium rhizosphaerae</name>
    <dbReference type="NCBI Taxonomy" id="3163298"/>
    <lineage>
        <taxon>Bacteria</taxon>
        <taxon>Pseudomonadati</taxon>
        <taxon>Bacteroidota</taxon>
        <taxon>Flavobacteriia</taxon>
        <taxon>Flavobacteriales</taxon>
        <taxon>Flavobacteriaceae</taxon>
        <taxon>Flavobacterium</taxon>
    </lineage>
</organism>
<evidence type="ECO:0000313" key="2">
    <source>
        <dbReference type="EMBL" id="MFL9844229.1"/>
    </source>
</evidence>
<dbReference type="RefSeq" id="WP_408084481.1">
    <property type="nucleotide sequence ID" value="NZ_JBELPZ010000005.1"/>
</dbReference>
<dbReference type="Proteomes" id="UP001629156">
    <property type="component" value="Unassembled WGS sequence"/>
</dbReference>
<dbReference type="PANTHER" id="PTHR47799">
    <property type="entry name" value="OMEGA-AMIDASE YAFV"/>
    <property type="match status" value="1"/>
</dbReference>
<dbReference type="Pfam" id="PF00795">
    <property type="entry name" value="CN_hydrolase"/>
    <property type="match status" value="1"/>
</dbReference>
<sequence>MNTLKISIIQTALAWEDAIANRAAFTELIAVTDKDTDLVILPEMFATGFTMNPGAVAETMKGDTVAWMVKTAQAKQCAITGSLVIEEGGKYYNKLFFVFPDGTMKTYNKRHLFTYADEHKHYTAGKEKLIVDYKGWKICPLVCYDLRFPVFSRNTEDYDLLLYVANWPQVRTAAWDALLKARAIENMSYTIGVNRIGEDGNGHAYAGHSQVLDALGNYITEPQRTMGVFTAILDKEILQQTRNRFSFLNDRDGFTLQD</sequence>
<dbReference type="CDD" id="cd07575">
    <property type="entry name" value="Xc-1258_like"/>
    <property type="match status" value="1"/>
</dbReference>
<dbReference type="InterPro" id="IPR003010">
    <property type="entry name" value="C-N_Hydrolase"/>
</dbReference>
<dbReference type="InterPro" id="IPR036526">
    <property type="entry name" value="C-N_Hydrolase_sf"/>
</dbReference>
<dbReference type="InterPro" id="IPR052737">
    <property type="entry name" value="Omega-amidase_YafV"/>
</dbReference>
<dbReference type="Gene3D" id="3.60.110.10">
    <property type="entry name" value="Carbon-nitrogen hydrolase"/>
    <property type="match status" value="1"/>
</dbReference>
<accession>A0ABW8YV91</accession>
<proteinExistence type="predicted"/>